<dbReference type="Pfam" id="PF01527">
    <property type="entry name" value="HTH_Tnp_1"/>
    <property type="match status" value="1"/>
</dbReference>
<dbReference type="SUPFAM" id="SSF46689">
    <property type="entry name" value="Homeodomain-like"/>
    <property type="match status" value="1"/>
</dbReference>
<dbReference type="InterPro" id="IPR002514">
    <property type="entry name" value="Transposase_8"/>
</dbReference>
<dbReference type="EMBL" id="VOHK01000003">
    <property type="protein sequence ID" value="TWT21459.1"/>
    <property type="molecule type" value="Genomic_DNA"/>
</dbReference>
<organism evidence="2 3">
    <name type="scientific">Luteimonas marina</name>
    <dbReference type="NCBI Taxonomy" id="488485"/>
    <lineage>
        <taxon>Bacteria</taxon>
        <taxon>Pseudomonadati</taxon>
        <taxon>Pseudomonadota</taxon>
        <taxon>Gammaproteobacteria</taxon>
        <taxon>Lysobacterales</taxon>
        <taxon>Lysobacteraceae</taxon>
        <taxon>Luteimonas</taxon>
    </lineage>
</organism>
<sequence>MATAEVFMSSKRYTDEFRAEAVKQVLERGFTVVDVAARIGIPKHTLYDWVQKAKKAGKPAAGSAPTGTDSAEVRRLKAELRRVTEERDILKNCWRQAFC</sequence>
<comment type="caution">
    <text evidence="2">The sequence shown here is derived from an EMBL/GenBank/DDBJ whole genome shotgun (WGS) entry which is preliminary data.</text>
</comment>
<keyword evidence="3" id="KW-1185">Reference proteome</keyword>
<evidence type="ECO:0000256" key="1">
    <source>
        <dbReference type="ARBA" id="ARBA00009964"/>
    </source>
</evidence>
<dbReference type="GO" id="GO:0004803">
    <property type="term" value="F:transposase activity"/>
    <property type="evidence" value="ECO:0007669"/>
    <property type="project" value="InterPro"/>
</dbReference>
<accession>A0A5C5U6S3</accession>
<dbReference type="AlphaFoldDB" id="A0A5C5U6S3"/>
<dbReference type="PANTHER" id="PTHR33215">
    <property type="entry name" value="PROTEIN DISTAL ANTENNA"/>
    <property type="match status" value="1"/>
</dbReference>
<gene>
    <name evidence="2" type="ORF">FQY83_08955</name>
</gene>
<dbReference type="InterPro" id="IPR051839">
    <property type="entry name" value="RD_transcriptional_regulator"/>
</dbReference>
<dbReference type="GO" id="GO:0006313">
    <property type="term" value="P:DNA transposition"/>
    <property type="evidence" value="ECO:0007669"/>
    <property type="project" value="InterPro"/>
</dbReference>
<proteinExistence type="inferred from homology"/>
<dbReference type="Gene3D" id="1.10.10.60">
    <property type="entry name" value="Homeodomain-like"/>
    <property type="match status" value="1"/>
</dbReference>
<dbReference type="Proteomes" id="UP000319980">
    <property type="component" value="Unassembled WGS sequence"/>
</dbReference>
<reference evidence="2 3" key="1">
    <citation type="journal article" date="2008" name="Int. J. Syst. Evol. Microbiol.">
        <title>Luteimonas marina sp. nov., isolated from seawater.</title>
        <authorList>
            <person name="Baik K.S."/>
            <person name="Park S.C."/>
            <person name="Kim M.S."/>
            <person name="Kim E.M."/>
            <person name="Park C."/>
            <person name="Chun J."/>
            <person name="Seong C.N."/>
        </authorList>
    </citation>
    <scope>NUCLEOTIDE SEQUENCE [LARGE SCALE GENOMIC DNA]</scope>
    <source>
        <strain evidence="2 3">FR1330</strain>
    </source>
</reference>
<comment type="similarity">
    <text evidence="1">Belongs to the transposase 8 family.</text>
</comment>
<protein>
    <submittedName>
        <fullName evidence="2">Transposase</fullName>
    </submittedName>
</protein>
<evidence type="ECO:0000313" key="2">
    <source>
        <dbReference type="EMBL" id="TWT21459.1"/>
    </source>
</evidence>
<dbReference type="GO" id="GO:0003677">
    <property type="term" value="F:DNA binding"/>
    <property type="evidence" value="ECO:0007669"/>
    <property type="project" value="InterPro"/>
</dbReference>
<dbReference type="InterPro" id="IPR009057">
    <property type="entry name" value="Homeodomain-like_sf"/>
</dbReference>
<evidence type="ECO:0000313" key="3">
    <source>
        <dbReference type="Proteomes" id="UP000319980"/>
    </source>
</evidence>
<dbReference type="PANTHER" id="PTHR33215:SF13">
    <property type="entry name" value="PROTEIN DISTAL ANTENNA"/>
    <property type="match status" value="1"/>
</dbReference>
<name>A0A5C5U6S3_9GAMM</name>